<protein>
    <submittedName>
        <fullName evidence="1">Uncharacterized protein</fullName>
    </submittedName>
</protein>
<dbReference type="EMBL" id="JAHXZJ010000002">
    <property type="protein sequence ID" value="KAH0564616.1"/>
    <property type="molecule type" value="Genomic_DNA"/>
</dbReference>
<evidence type="ECO:0000313" key="2">
    <source>
        <dbReference type="Proteomes" id="UP000826195"/>
    </source>
</evidence>
<keyword evidence="2" id="KW-1185">Reference proteome</keyword>
<comment type="caution">
    <text evidence="1">The sequence shown here is derived from an EMBL/GenBank/DDBJ whole genome shotgun (WGS) entry which is preliminary data.</text>
</comment>
<accession>A0AAV7INS2</accession>
<dbReference type="AlphaFoldDB" id="A0AAV7INS2"/>
<dbReference type="Proteomes" id="UP000826195">
    <property type="component" value="Unassembled WGS sequence"/>
</dbReference>
<sequence>MIIIYTNVNAVVVRHWAITVMLQCIQLLYKTLNGFRYTTQAKMVDTGTGTLYIIGSFKRQTVDPDFKLYLTSNVTSSDFNMGYSMTGTLERGCKKTNTFQMTHFAVIRRRDYEKAYEDPNPT</sequence>
<proteinExistence type="predicted"/>
<name>A0AAV7INS2_COTGL</name>
<reference evidence="1 2" key="1">
    <citation type="journal article" date="2021" name="J. Hered.">
        <title>A chromosome-level genome assembly of the parasitoid wasp, Cotesia glomerata (Hymenoptera: Braconidae).</title>
        <authorList>
            <person name="Pinto B.J."/>
            <person name="Weis J.J."/>
            <person name="Gamble T."/>
            <person name="Ode P.J."/>
            <person name="Paul R."/>
            <person name="Zaspel J.M."/>
        </authorList>
    </citation>
    <scope>NUCLEOTIDE SEQUENCE [LARGE SCALE GENOMIC DNA]</scope>
    <source>
        <strain evidence="1">CgM1</strain>
    </source>
</reference>
<gene>
    <name evidence="1" type="ORF">KQX54_013140</name>
</gene>
<organism evidence="1 2">
    <name type="scientific">Cotesia glomerata</name>
    <name type="common">Lepidopteran parasitic wasp</name>
    <name type="synonym">Apanteles glomeratus</name>
    <dbReference type="NCBI Taxonomy" id="32391"/>
    <lineage>
        <taxon>Eukaryota</taxon>
        <taxon>Metazoa</taxon>
        <taxon>Ecdysozoa</taxon>
        <taxon>Arthropoda</taxon>
        <taxon>Hexapoda</taxon>
        <taxon>Insecta</taxon>
        <taxon>Pterygota</taxon>
        <taxon>Neoptera</taxon>
        <taxon>Endopterygota</taxon>
        <taxon>Hymenoptera</taxon>
        <taxon>Apocrita</taxon>
        <taxon>Ichneumonoidea</taxon>
        <taxon>Braconidae</taxon>
        <taxon>Microgastrinae</taxon>
        <taxon>Cotesia</taxon>
    </lineage>
</organism>
<evidence type="ECO:0000313" key="1">
    <source>
        <dbReference type="EMBL" id="KAH0564616.1"/>
    </source>
</evidence>